<keyword evidence="2" id="KW-1185">Reference proteome</keyword>
<comment type="caution">
    <text evidence="1">The sequence shown here is derived from an EMBL/GenBank/DDBJ whole genome shotgun (WGS) entry which is preliminary data.</text>
</comment>
<dbReference type="EMBL" id="JACHMY010000001">
    <property type="protein sequence ID" value="MBB5833315.1"/>
    <property type="molecule type" value="Genomic_DNA"/>
</dbReference>
<evidence type="ECO:0000313" key="2">
    <source>
        <dbReference type="Proteomes" id="UP000549971"/>
    </source>
</evidence>
<dbReference type="RefSeq" id="WP_184793226.1">
    <property type="nucleotide sequence ID" value="NZ_JACHMY010000001.1"/>
</dbReference>
<dbReference type="AlphaFoldDB" id="A0A7W9J0W4"/>
<gene>
    <name evidence="1" type="ORF">HDA39_000049</name>
</gene>
<protein>
    <submittedName>
        <fullName evidence="1">Uncharacterized protein</fullName>
    </submittedName>
</protein>
<reference evidence="1 2" key="1">
    <citation type="submission" date="2020-08" db="EMBL/GenBank/DDBJ databases">
        <title>Sequencing the genomes of 1000 actinobacteria strains.</title>
        <authorList>
            <person name="Klenk H.-P."/>
        </authorList>
    </citation>
    <scope>NUCLEOTIDE SEQUENCE [LARGE SCALE GENOMIC DNA]</scope>
    <source>
        <strain evidence="1 2">DSM 28967</strain>
    </source>
</reference>
<dbReference type="Proteomes" id="UP000549971">
    <property type="component" value="Unassembled WGS sequence"/>
</dbReference>
<sequence>MRTDAREVRLGADRLTPDADQSGDRQIHVGQRIMQREYGRGTVVLFTECLLQAVAEVEWYTVRLEDLGKRGTVEDPLMWWADCRHCHHRITRIDDDHGVWMHCAVNGLPLGFGGGRGCRTASFDRDGDWNDALPSGKYATPKRGTFTHVVPLFIRR</sequence>
<evidence type="ECO:0000313" key="1">
    <source>
        <dbReference type="EMBL" id="MBB5833315.1"/>
    </source>
</evidence>
<name>A0A7W9J0W4_9ACTN</name>
<accession>A0A7W9J0W4</accession>
<proteinExistence type="predicted"/>
<organism evidence="1 2">
    <name type="scientific">Kribbella italica</name>
    <dbReference type="NCBI Taxonomy" id="1540520"/>
    <lineage>
        <taxon>Bacteria</taxon>
        <taxon>Bacillati</taxon>
        <taxon>Actinomycetota</taxon>
        <taxon>Actinomycetes</taxon>
        <taxon>Propionibacteriales</taxon>
        <taxon>Kribbellaceae</taxon>
        <taxon>Kribbella</taxon>
    </lineage>
</organism>